<proteinExistence type="predicted"/>
<organism evidence="1">
    <name type="scientific">Chlorobaculum parvum</name>
    <dbReference type="NCBI Taxonomy" id="274539"/>
    <lineage>
        <taxon>Bacteria</taxon>
        <taxon>Pseudomonadati</taxon>
        <taxon>Chlorobiota</taxon>
        <taxon>Chlorobiia</taxon>
        <taxon>Chlorobiales</taxon>
        <taxon>Chlorobiaceae</taxon>
        <taxon>Chlorobaculum</taxon>
    </lineage>
</organism>
<dbReference type="AlphaFoldDB" id="A0A7C5HJG8"/>
<reference evidence="1" key="1">
    <citation type="journal article" date="2020" name="mSystems">
        <title>Genome- and Community-Level Interaction Insights into Carbon Utilization and Element Cycling Functions of Hydrothermarchaeota in Hydrothermal Sediment.</title>
        <authorList>
            <person name="Zhou Z."/>
            <person name="Liu Y."/>
            <person name="Xu W."/>
            <person name="Pan J."/>
            <person name="Luo Z.H."/>
            <person name="Li M."/>
        </authorList>
    </citation>
    <scope>NUCLEOTIDE SEQUENCE [LARGE SCALE GENOMIC DNA]</scope>
    <source>
        <strain evidence="1">HyVt-633</strain>
    </source>
</reference>
<accession>A0A7C5HJG8</accession>
<comment type="caution">
    <text evidence="1">The sequence shown here is derived from an EMBL/GenBank/DDBJ whole genome shotgun (WGS) entry which is preliminary data.</text>
</comment>
<protein>
    <submittedName>
        <fullName evidence="1">Prohibitin family protein</fullName>
    </submittedName>
</protein>
<dbReference type="Proteomes" id="UP000886058">
    <property type="component" value="Unassembled WGS sequence"/>
</dbReference>
<gene>
    <name evidence="1" type="ORF">ENL07_05915</name>
</gene>
<evidence type="ECO:0000313" key="1">
    <source>
        <dbReference type="EMBL" id="HHE32162.1"/>
    </source>
</evidence>
<sequence length="31" mass="3643">LNDRLLKYEQIKVMQNLVKTQNSKVIILGDK</sequence>
<dbReference type="EMBL" id="DRSQ01000124">
    <property type="protein sequence ID" value="HHE32162.1"/>
    <property type="molecule type" value="Genomic_DNA"/>
</dbReference>
<feature type="non-terminal residue" evidence="1">
    <location>
        <position position="1"/>
    </location>
</feature>
<name>A0A7C5HJG8_9CHLB</name>